<dbReference type="InterPro" id="IPR005828">
    <property type="entry name" value="MFS_sugar_transport-like"/>
</dbReference>
<feature type="transmembrane region" description="Helical" evidence="9">
    <location>
        <begin position="451"/>
        <end position="470"/>
    </location>
</feature>
<comment type="subcellular location">
    <subcellularLocation>
        <location evidence="1">Cell membrane</location>
        <topology evidence="1">Multi-pass membrane protein</topology>
    </subcellularLocation>
</comment>
<dbReference type="InterPro" id="IPR044775">
    <property type="entry name" value="MFS_ERD6/Tret1-like"/>
</dbReference>
<dbReference type="GO" id="GO:0005886">
    <property type="term" value="C:plasma membrane"/>
    <property type="evidence" value="ECO:0007669"/>
    <property type="project" value="UniProtKB-SubCell"/>
</dbReference>
<feature type="transmembrane region" description="Helical" evidence="9">
    <location>
        <begin position="381"/>
        <end position="407"/>
    </location>
</feature>
<keyword evidence="12" id="KW-1185">Reference proteome</keyword>
<reference evidence="11" key="1">
    <citation type="submission" date="2021-01" db="UniProtKB">
        <authorList>
            <consortium name="EnsemblMetazoa"/>
        </authorList>
    </citation>
    <scope>IDENTIFICATION</scope>
</reference>
<dbReference type="SUPFAM" id="SSF103473">
    <property type="entry name" value="MFS general substrate transporter"/>
    <property type="match status" value="1"/>
</dbReference>
<dbReference type="PROSITE" id="PS00216">
    <property type="entry name" value="SUGAR_TRANSPORT_1"/>
    <property type="match status" value="1"/>
</dbReference>
<dbReference type="PANTHER" id="PTHR48021">
    <property type="match status" value="1"/>
</dbReference>
<organism evidence="11 12">
    <name type="scientific">Clytia hemisphaerica</name>
    <dbReference type="NCBI Taxonomy" id="252671"/>
    <lineage>
        <taxon>Eukaryota</taxon>
        <taxon>Metazoa</taxon>
        <taxon>Cnidaria</taxon>
        <taxon>Hydrozoa</taxon>
        <taxon>Hydroidolina</taxon>
        <taxon>Leptothecata</taxon>
        <taxon>Obeliida</taxon>
        <taxon>Clytiidae</taxon>
        <taxon>Clytia</taxon>
    </lineage>
</organism>
<feature type="domain" description="Major facilitator superfamily (MFS) profile" evidence="10">
    <location>
        <begin position="35"/>
        <end position="474"/>
    </location>
</feature>
<proteinExistence type="inferred from homology"/>
<dbReference type="InterPro" id="IPR003663">
    <property type="entry name" value="Sugar/inositol_transpt"/>
</dbReference>
<dbReference type="OrthoDB" id="6612291at2759"/>
<feature type="transmembrane region" description="Helical" evidence="9">
    <location>
        <begin position="131"/>
        <end position="152"/>
    </location>
</feature>
<evidence type="ECO:0000256" key="8">
    <source>
        <dbReference type="SAM" id="MobiDB-lite"/>
    </source>
</evidence>
<dbReference type="AlphaFoldDB" id="A0A7M5WIF6"/>
<dbReference type="PROSITE" id="PS50850">
    <property type="entry name" value="MFS"/>
    <property type="match status" value="1"/>
</dbReference>
<feature type="transmembrane region" description="Helical" evidence="9">
    <location>
        <begin position="419"/>
        <end position="439"/>
    </location>
</feature>
<dbReference type="Pfam" id="PF00083">
    <property type="entry name" value="Sugar_tr"/>
    <property type="match status" value="1"/>
</dbReference>
<dbReference type="PANTHER" id="PTHR48021:SF1">
    <property type="entry name" value="GH07001P-RELATED"/>
    <property type="match status" value="1"/>
</dbReference>
<dbReference type="InterPro" id="IPR005829">
    <property type="entry name" value="Sugar_transporter_CS"/>
</dbReference>
<evidence type="ECO:0000256" key="6">
    <source>
        <dbReference type="ARBA" id="ARBA00023180"/>
    </source>
</evidence>
<protein>
    <recommendedName>
        <fullName evidence="10">Major facilitator superfamily (MFS) profile domain-containing protein</fullName>
    </recommendedName>
</protein>
<evidence type="ECO:0000256" key="2">
    <source>
        <dbReference type="ARBA" id="ARBA00022475"/>
    </source>
</evidence>
<keyword evidence="6" id="KW-0325">Glycoprotein</keyword>
<feature type="transmembrane region" description="Helical" evidence="9">
    <location>
        <begin position="308"/>
        <end position="328"/>
    </location>
</feature>
<feature type="transmembrane region" description="Helical" evidence="9">
    <location>
        <begin position="272"/>
        <end position="293"/>
    </location>
</feature>
<dbReference type="GO" id="GO:0051119">
    <property type="term" value="F:sugar transmembrane transporter activity"/>
    <property type="evidence" value="ECO:0007669"/>
    <property type="project" value="InterPro"/>
</dbReference>
<name>A0A7M5WIF6_9CNID</name>
<accession>A0A7M5WIF6</accession>
<feature type="transmembrane region" description="Helical" evidence="9">
    <location>
        <begin position="335"/>
        <end position="355"/>
    </location>
</feature>
<keyword evidence="4 9" id="KW-1133">Transmembrane helix</keyword>
<dbReference type="EnsemblMetazoa" id="CLYHEMT001657.1">
    <property type="protein sequence ID" value="CLYHEMP001657.1"/>
    <property type="gene ID" value="CLYHEMG001657"/>
</dbReference>
<evidence type="ECO:0000256" key="9">
    <source>
        <dbReference type="SAM" id="Phobius"/>
    </source>
</evidence>
<evidence type="ECO:0000256" key="3">
    <source>
        <dbReference type="ARBA" id="ARBA00022692"/>
    </source>
</evidence>
<feature type="region of interest" description="Disordered" evidence="8">
    <location>
        <begin position="1"/>
        <end position="25"/>
    </location>
</feature>
<feature type="transmembrane region" description="Helical" evidence="9">
    <location>
        <begin position="105"/>
        <end position="125"/>
    </location>
</feature>
<evidence type="ECO:0000313" key="12">
    <source>
        <dbReference type="Proteomes" id="UP000594262"/>
    </source>
</evidence>
<dbReference type="Gene3D" id="1.20.1250.20">
    <property type="entry name" value="MFS general substrate transporter like domains"/>
    <property type="match status" value="1"/>
</dbReference>
<comment type="similarity">
    <text evidence="7">Belongs to the major facilitator superfamily. Sugar transporter (TC 2.A.1.1) family.</text>
</comment>
<dbReference type="NCBIfam" id="TIGR00879">
    <property type="entry name" value="SP"/>
    <property type="match status" value="1"/>
</dbReference>
<evidence type="ECO:0000259" key="10">
    <source>
        <dbReference type="PROSITE" id="PS50850"/>
    </source>
</evidence>
<keyword evidence="7" id="KW-0813">Transport</keyword>
<dbReference type="PRINTS" id="PR00171">
    <property type="entry name" value="SUGRTRNSPORT"/>
</dbReference>
<dbReference type="InterPro" id="IPR036259">
    <property type="entry name" value="MFS_trans_sf"/>
</dbReference>
<feature type="transmembrane region" description="Helical" evidence="9">
    <location>
        <begin position="164"/>
        <end position="182"/>
    </location>
</feature>
<keyword evidence="5 9" id="KW-0472">Membrane</keyword>
<dbReference type="InterPro" id="IPR020846">
    <property type="entry name" value="MFS_dom"/>
</dbReference>
<dbReference type="Proteomes" id="UP000594262">
    <property type="component" value="Unplaced"/>
</dbReference>
<dbReference type="CDD" id="cd17358">
    <property type="entry name" value="MFS_GLUT6_8_Class3_like"/>
    <property type="match status" value="1"/>
</dbReference>
<keyword evidence="2" id="KW-1003">Cell membrane</keyword>
<dbReference type="FunFam" id="1.20.1250.20:FF:000055">
    <property type="entry name" value="Facilitated trehalose transporter Tret1-2 homolog"/>
    <property type="match status" value="1"/>
</dbReference>
<evidence type="ECO:0000256" key="5">
    <source>
        <dbReference type="ARBA" id="ARBA00023136"/>
    </source>
</evidence>
<feature type="transmembrane region" description="Helical" evidence="9">
    <location>
        <begin position="188"/>
        <end position="209"/>
    </location>
</feature>
<dbReference type="InterPro" id="IPR050549">
    <property type="entry name" value="MFS_Trehalose_Transporter"/>
</dbReference>
<evidence type="ECO:0000313" key="11">
    <source>
        <dbReference type="EnsemblMetazoa" id="CLYHEMP001657.1"/>
    </source>
</evidence>
<evidence type="ECO:0000256" key="7">
    <source>
        <dbReference type="RuleBase" id="RU003346"/>
    </source>
</evidence>
<feature type="compositionally biased region" description="Basic and acidic residues" evidence="8">
    <location>
        <begin position="1"/>
        <end position="14"/>
    </location>
</feature>
<feature type="transmembrane region" description="Helical" evidence="9">
    <location>
        <begin position="78"/>
        <end position="98"/>
    </location>
</feature>
<sequence>MDEEYHTTDDHERLINQIKRKSGPDNEQLSKTLLASCVAALATFGFGYNMGFPSPVQHTIDTKSNKDHGLLTDEEFSWFNSLVCIGAICGSFIGSFTLDRFGRKNTILSTTFFFTVGWCLIASAQNPAMFFIGRIICGMGTGVSSLCVSVYISEIASSRYRGGLCSLQQLSVTIGVFAGFLVGTYAPWRWAAVFPIIVTVIMTVGMFFMPESPRFDLVKGKRQTALKNLQWLRGPMYDATSEIEEILDNLSKADDTKMSITEFTTPALYRPLMIGALAMVFQQFCGINAVIGYCNEIFKSASVNNSSIVSIIVSIVQIIFTLVACFMVDKAGRRVLLAVGGFSMFVVLFLMGVYYDITVFDNPPEHQIDIFGHRTVPVSEISWLAITCVIIFMIMFSIGWGPIPWMLMAELFPPKARDVAGALCNVVNWLSAFLIMKFFPQMKVALKDQGVFWFYAAFSLLSFLFALFIIPETKGKTLEEIEQYFNNNKK</sequence>
<keyword evidence="3 9" id="KW-0812">Transmembrane</keyword>
<evidence type="ECO:0000256" key="4">
    <source>
        <dbReference type="ARBA" id="ARBA00022989"/>
    </source>
</evidence>
<feature type="transmembrane region" description="Helical" evidence="9">
    <location>
        <begin position="29"/>
        <end position="48"/>
    </location>
</feature>
<dbReference type="PROSITE" id="PS00217">
    <property type="entry name" value="SUGAR_TRANSPORT_2"/>
    <property type="match status" value="1"/>
</dbReference>
<evidence type="ECO:0000256" key="1">
    <source>
        <dbReference type="ARBA" id="ARBA00004651"/>
    </source>
</evidence>